<dbReference type="OrthoDB" id="1769137at2"/>
<gene>
    <name evidence="7" type="ORF">EYB31_11765</name>
</gene>
<organism evidence="7 8">
    <name type="scientific">Paenibacillus thalictri</name>
    <dbReference type="NCBI Taxonomy" id="2527873"/>
    <lineage>
        <taxon>Bacteria</taxon>
        <taxon>Bacillati</taxon>
        <taxon>Bacillota</taxon>
        <taxon>Bacilli</taxon>
        <taxon>Bacillales</taxon>
        <taxon>Paenibacillaceae</taxon>
        <taxon>Paenibacillus</taxon>
    </lineage>
</organism>
<dbReference type="InterPro" id="IPR018060">
    <property type="entry name" value="HTH_AraC"/>
</dbReference>
<dbReference type="Proteomes" id="UP000293142">
    <property type="component" value="Unassembled WGS sequence"/>
</dbReference>
<dbReference type="InterPro" id="IPR011006">
    <property type="entry name" value="CheY-like_superfamily"/>
</dbReference>
<dbReference type="PROSITE" id="PS01124">
    <property type="entry name" value="HTH_ARAC_FAMILY_2"/>
    <property type="match status" value="1"/>
</dbReference>
<dbReference type="PANTHER" id="PTHR43280">
    <property type="entry name" value="ARAC-FAMILY TRANSCRIPTIONAL REGULATOR"/>
    <property type="match status" value="1"/>
</dbReference>
<dbReference type="PROSITE" id="PS00041">
    <property type="entry name" value="HTH_ARAC_FAMILY_1"/>
    <property type="match status" value="1"/>
</dbReference>
<feature type="domain" description="HTH araC/xylS-type" evidence="5">
    <location>
        <begin position="150"/>
        <end position="248"/>
    </location>
</feature>
<keyword evidence="4" id="KW-0597">Phosphoprotein</keyword>
<feature type="modified residue" description="4-aspartylphosphate" evidence="4">
    <location>
        <position position="55"/>
    </location>
</feature>
<dbReference type="Pfam" id="PF12833">
    <property type="entry name" value="HTH_18"/>
    <property type="match status" value="1"/>
</dbReference>
<evidence type="ECO:0000259" key="6">
    <source>
        <dbReference type="PROSITE" id="PS50110"/>
    </source>
</evidence>
<keyword evidence="2" id="KW-0238">DNA-binding</keyword>
<dbReference type="RefSeq" id="WP_131013517.1">
    <property type="nucleotide sequence ID" value="NZ_SIRE01000007.1"/>
</dbReference>
<dbReference type="Pfam" id="PF00072">
    <property type="entry name" value="Response_reg"/>
    <property type="match status" value="1"/>
</dbReference>
<dbReference type="SMART" id="SM00448">
    <property type="entry name" value="REC"/>
    <property type="match status" value="1"/>
</dbReference>
<dbReference type="PRINTS" id="PR00032">
    <property type="entry name" value="HTHARAC"/>
</dbReference>
<name>A0A4Q9DRZ4_9BACL</name>
<keyword evidence="8" id="KW-1185">Reference proteome</keyword>
<evidence type="ECO:0000256" key="4">
    <source>
        <dbReference type="PROSITE-ProRule" id="PRU00169"/>
    </source>
</evidence>
<keyword evidence="3" id="KW-0804">Transcription</keyword>
<dbReference type="SMART" id="SM00342">
    <property type="entry name" value="HTH_ARAC"/>
    <property type="match status" value="1"/>
</dbReference>
<evidence type="ECO:0000256" key="2">
    <source>
        <dbReference type="ARBA" id="ARBA00023125"/>
    </source>
</evidence>
<proteinExistence type="predicted"/>
<dbReference type="InterPro" id="IPR009057">
    <property type="entry name" value="Homeodomain-like_sf"/>
</dbReference>
<evidence type="ECO:0000313" key="7">
    <source>
        <dbReference type="EMBL" id="TBL79569.1"/>
    </source>
</evidence>
<dbReference type="SUPFAM" id="SSF52172">
    <property type="entry name" value="CheY-like"/>
    <property type="match status" value="1"/>
</dbReference>
<dbReference type="CDD" id="cd17536">
    <property type="entry name" value="REC_YesN-like"/>
    <property type="match status" value="1"/>
</dbReference>
<evidence type="ECO:0000256" key="1">
    <source>
        <dbReference type="ARBA" id="ARBA00023015"/>
    </source>
</evidence>
<keyword evidence="1" id="KW-0805">Transcription regulation</keyword>
<evidence type="ECO:0000313" key="8">
    <source>
        <dbReference type="Proteomes" id="UP000293142"/>
    </source>
</evidence>
<reference evidence="7 8" key="1">
    <citation type="submission" date="2019-02" db="EMBL/GenBank/DDBJ databases">
        <title>Paenibacillus sp. nov., isolated from surface-sterilized tissue of Thalictrum simplex L.</title>
        <authorList>
            <person name="Tuo L."/>
        </authorList>
    </citation>
    <scope>NUCLEOTIDE SEQUENCE [LARGE SCALE GENOMIC DNA]</scope>
    <source>
        <strain evidence="7 8">N2SHLJ1</strain>
    </source>
</reference>
<dbReference type="Gene3D" id="3.40.50.2300">
    <property type="match status" value="1"/>
</dbReference>
<dbReference type="GO" id="GO:0000160">
    <property type="term" value="P:phosphorelay signal transduction system"/>
    <property type="evidence" value="ECO:0007669"/>
    <property type="project" value="InterPro"/>
</dbReference>
<dbReference type="SUPFAM" id="SSF46689">
    <property type="entry name" value="Homeodomain-like"/>
    <property type="match status" value="2"/>
</dbReference>
<feature type="domain" description="Response regulatory" evidence="6">
    <location>
        <begin position="3"/>
        <end position="120"/>
    </location>
</feature>
<dbReference type="GO" id="GO:0003700">
    <property type="term" value="F:DNA-binding transcription factor activity"/>
    <property type="evidence" value="ECO:0007669"/>
    <property type="project" value="InterPro"/>
</dbReference>
<dbReference type="AlphaFoldDB" id="A0A4Q9DRZ4"/>
<dbReference type="Gene3D" id="1.10.10.60">
    <property type="entry name" value="Homeodomain-like"/>
    <property type="match status" value="2"/>
</dbReference>
<evidence type="ECO:0000256" key="3">
    <source>
        <dbReference type="ARBA" id="ARBA00023163"/>
    </source>
</evidence>
<dbReference type="PANTHER" id="PTHR43280:SF2">
    <property type="entry name" value="HTH-TYPE TRANSCRIPTIONAL REGULATOR EXSA"/>
    <property type="match status" value="1"/>
</dbReference>
<protein>
    <submittedName>
        <fullName evidence="7">Response regulator</fullName>
    </submittedName>
</protein>
<dbReference type="PROSITE" id="PS50110">
    <property type="entry name" value="RESPONSE_REGULATORY"/>
    <property type="match status" value="1"/>
</dbReference>
<sequence length="250" mass="28822">MWKVLLVEDEVFVRESVKELIRWEEMGFTLAAEAGDGAEALEYIKREPPDLVIADIIMPKMDGVELLKQVREAGITCKFVMLTCMGDFEYVRQAMVYGASNYILKLSMSVNDLRQTLHQINGELTLAAKMQGPGEEEKQRLKGISHPEVNKIVTYIKENYDKDISVKLLSQYVMMGENYVSALFKKKTGQTLIHYLHEVRVKQAIHYLLQTDMQIQEIGLKVGFVNDNYFIKIFKRLTGSTPSQYRQRQK</sequence>
<dbReference type="GO" id="GO:0043565">
    <property type="term" value="F:sequence-specific DNA binding"/>
    <property type="evidence" value="ECO:0007669"/>
    <property type="project" value="InterPro"/>
</dbReference>
<dbReference type="InterPro" id="IPR001789">
    <property type="entry name" value="Sig_transdc_resp-reg_receiver"/>
</dbReference>
<dbReference type="EMBL" id="SIRE01000007">
    <property type="protein sequence ID" value="TBL79569.1"/>
    <property type="molecule type" value="Genomic_DNA"/>
</dbReference>
<accession>A0A4Q9DRZ4</accession>
<evidence type="ECO:0000259" key="5">
    <source>
        <dbReference type="PROSITE" id="PS01124"/>
    </source>
</evidence>
<dbReference type="InterPro" id="IPR020449">
    <property type="entry name" value="Tscrpt_reg_AraC-type_HTH"/>
</dbReference>
<dbReference type="InterPro" id="IPR018062">
    <property type="entry name" value="HTH_AraC-typ_CS"/>
</dbReference>
<comment type="caution">
    <text evidence="7">The sequence shown here is derived from an EMBL/GenBank/DDBJ whole genome shotgun (WGS) entry which is preliminary data.</text>
</comment>